<name>F9WFZ8_TRYCI</name>
<evidence type="ECO:0000313" key="2">
    <source>
        <dbReference type="Proteomes" id="UP000000702"/>
    </source>
</evidence>
<accession>F9WFZ8</accession>
<dbReference type="Proteomes" id="UP000000702">
    <property type="component" value="Unassembled WGS sequence"/>
</dbReference>
<dbReference type="EMBL" id="CAEQ01002209">
    <property type="protein sequence ID" value="CCD16228.1"/>
    <property type="molecule type" value="Genomic_DNA"/>
</dbReference>
<dbReference type="VEuPathDB" id="TriTrypDB:TcIL3000_0_11760"/>
<reference evidence="2" key="1">
    <citation type="submission" date="2011-07" db="EMBL/GenBank/DDBJ databases">
        <title>Divergent evolution of antigenic variation in African trypanosomes.</title>
        <authorList>
            <person name="Jackson A.P."/>
            <person name="Berry A."/>
            <person name="Allison H.C."/>
            <person name="Burton P."/>
            <person name="Anderson J."/>
            <person name="Aslett M."/>
            <person name="Brown R."/>
            <person name="Corton N."/>
            <person name="Harris D."/>
            <person name="Hauser H."/>
            <person name="Gamble J."/>
            <person name="Gilderthorp R."/>
            <person name="McQuillan J."/>
            <person name="Quail M.A."/>
            <person name="Sanders M."/>
            <person name="Van Tonder A."/>
            <person name="Ginger M.L."/>
            <person name="Donelson J.E."/>
            <person name="Field M.C."/>
            <person name="Barry J.D."/>
            <person name="Berriman M."/>
            <person name="Hertz-Fowler C."/>
        </authorList>
    </citation>
    <scope>NUCLEOTIDE SEQUENCE [LARGE SCALE GENOMIC DNA]</scope>
    <source>
        <strain evidence="2">IL3000</strain>
    </source>
</reference>
<comment type="caution">
    <text evidence="1">The sequence shown here is derived from an EMBL/GenBank/DDBJ whole genome shotgun (WGS) entry which is preliminary data.</text>
</comment>
<gene>
    <name evidence="1" type="ORF">TCIL3000_0_11760</name>
</gene>
<keyword evidence="2" id="KW-1185">Reference proteome</keyword>
<dbReference type="AlphaFoldDB" id="F9WFZ8"/>
<organism evidence="1 2">
    <name type="scientific">Trypanosoma congolense (strain IL3000)</name>
    <dbReference type="NCBI Taxonomy" id="1068625"/>
    <lineage>
        <taxon>Eukaryota</taxon>
        <taxon>Discoba</taxon>
        <taxon>Euglenozoa</taxon>
        <taxon>Kinetoplastea</taxon>
        <taxon>Metakinetoplastina</taxon>
        <taxon>Trypanosomatida</taxon>
        <taxon>Trypanosomatidae</taxon>
        <taxon>Trypanosoma</taxon>
        <taxon>Nannomonas</taxon>
    </lineage>
</organism>
<proteinExistence type="predicted"/>
<reference evidence="1 2" key="2">
    <citation type="journal article" date="2012" name="Proc. Natl. Acad. Sci. U.S.A.">
        <title>Antigenic diversity is generated by distinct evolutionary mechanisms in African trypanosome species.</title>
        <authorList>
            <person name="Jackson A.P."/>
            <person name="Berry A."/>
            <person name="Aslett M."/>
            <person name="Allison H.C."/>
            <person name="Burton P."/>
            <person name="Vavrova-Anderson J."/>
            <person name="Brown R."/>
            <person name="Browne H."/>
            <person name="Corton N."/>
            <person name="Hauser H."/>
            <person name="Gamble J."/>
            <person name="Gilderthorp R."/>
            <person name="Marcello L."/>
            <person name="McQuillan J."/>
            <person name="Otto T.D."/>
            <person name="Quail M.A."/>
            <person name="Sanders M.J."/>
            <person name="van Tonder A."/>
            <person name="Ginger M.L."/>
            <person name="Field M.C."/>
            <person name="Barry J.D."/>
            <person name="Hertz-Fowler C."/>
            <person name="Berriman M."/>
        </authorList>
    </citation>
    <scope>NUCLEOTIDE SEQUENCE [LARGE SCALE GENOMIC DNA]</scope>
    <source>
        <strain evidence="1 2">IL3000</strain>
    </source>
</reference>
<evidence type="ECO:0000313" key="1">
    <source>
        <dbReference type="EMBL" id="CCD16228.1"/>
    </source>
</evidence>
<sequence>MRPPPPSRVLKYPASCNTQSVHRGVAISPYSSWLARITQLFQHVIPAPHTAPHTKACAHTQRASKSFGNAILLTTILPQSHGHFATSLVRKMVGHLPRGIISHERGKPQLHFLCCLDSKTPQTPGAAASETEGRRSFSVGCATFIKTLYTLRHVAPFYSHQHYFPSVDCGPSVSSSIPIQRAKETTHVLYGAC</sequence>
<protein>
    <submittedName>
        <fullName evidence="1">WGS project CAEQ00000000 data, annotated contig 445</fullName>
    </submittedName>
</protein>